<dbReference type="Gene3D" id="1.10.10.10">
    <property type="entry name" value="Winged helix-like DNA-binding domain superfamily/Winged helix DNA-binding domain"/>
    <property type="match status" value="1"/>
</dbReference>
<dbReference type="EMBL" id="JASPKY010000049">
    <property type="protein sequence ID" value="KAK9745441.1"/>
    <property type="molecule type" value="Genomic_DNA"/>
</dbReference>
<dbReference type="PIRSF" id="PIRSF036949">
    <property type="entry name" value="RPA32"/>
    <property type="match status" value="1"/>
</dbReference>
<organism evidence="7 8">
    <name type="scientific">Popillia japonica</name>
    <name type="common">Japanese beetle</name>
    <dbReference type="NCBI Taxonomy" id="7064"/>
    <lineage>
        <taxon>Eukaryota</taxon>
        <taxon>Metazoa</taxon>
        <taxon>Ecdysozoa</taxon>
        <taxon>Arthropoda</taxon>
        <taxon>Hexapoda</taxon>
        <taxon>Insecta</taxon>
        <taxon>Pterygota</taxon>
        <taxon>Neoptera</taxon>
        <taxon>Endopterygota</taxon>
        <taxon>Coleoptera</taxon>
        <taxon>Polyphaga</taxon>
        <taxon>Scarabaeiformia</taxon>
        <taxon>Scarabaeidae</taxon>
        <taxon>Rutelinae</taxon>
        <taxon>Popillia</taxon>
    </lineage>
</organism>
<evidence type="ECO:0000313" key="7">
    <source>
        <dbReference type="EMBL" id="KAK9745441.1"/>
    </source>
</evidence>
<dbReference type="PANTHER" id="PTHR13989">
    <property type="entry name" value="REPLICATION PROTEIN A-RELATED"/>
    <property type="match status" value="1"/>
</dbReference>
<dbReference type="GO" id="GO:0006260">
    <property type="term" value="P:DNA replication"/>
    <property type="evidence" value="ECO:0007669"/>
    <property type="project" value="UniProtKB-KW"/>
</dbReference>
<dbReference type="Pfam" id="PF08784">
    <property type="entry name" value="RPA_C"/>
    <property type="match status" value="1"/>
</dbReference>
<keyword evidence="3" id="KW-0235">DNA replication</keyword>
<dbReference type="InterPro" id="IPR014892">
    <property type="entry name" value="RPA_C"/>
</dbReference>
<evidence type="ECO:0000256" key="1">
    <source>
        <dbReference type="ARBA" id="ARBA00004123"/>
    </source>
</evidence>
<dbReference type="GO" id="GO:0000724">
    <property type="term" value="P:double-strand break repair via homologous recombination"/>
    <property type="evidence" value="ECO:0007669"/>
    <property type="project" value="TreeGrafter"/>
</dbReference>
<evidence type="ECO:0000259" key="6">
    <source>
        <dbReference type="Pfam" id="PF08784"/>
    </source>
</evidence>
<dbReference type="PANTHER" id="PTHR13989:SF16">
    <property type="entry name" value="REPLICATION PROTEIN A2"/>
    <property type="match status" value="1"/>
</dbReference>
<keyword evidence="4" id="KW-0238">DNA-binding</keyword>
<dbReference type="Proteomes" id="UP001458880">
    <property type="component" value="Unassembled WGS sequence"/>
</dbReference>
<evidence type="ECO:0000256" key="3">
    <source>
        <dbReference type="ARBA" id="ARBA00022705"/>
    </source>
</evidence>
<proteinExistence type="inferred from homology"/>
<evidence type="ECO:0000256" key="4">
    <source>
        <dbReference type="ARBA" id="ARBA00023125"/>
    </source>
</evidence>
<comment type="similarity">
    <text evidence="2">Belongs to the replication factor A protein 2 family.</text>
</comment>
<dbReference type="SUPFAM" id="SSF46785">
    <property type="entry name" value="Winged helix' DNA-binding domain"/>
    <property type="match status" value="1"/>
</dbReference>
<protein>
    <submittedName>
        <fullName evidence="7">Replication protein A C terminal</fullName>
    </submittedName>
</protein>
<dbReference type="GO" id="GO:0035861">
    <property type="term" value="C:site of double-strand break"/>
    <property type="evidence" value="ECO:0007669"/>
    <property type="project" value="TreeGrafter"/>
</dbReference>
<dbReference type="InterPro" id="IPR036388">
    <property type="entry name" value="WH-like_DNA-bd_sf"/>
</dbReference>
<feature type="domain" description="Replication protein A C-terminal" evidence="6">
    <location>
        <begin position="187"/>
        <end position="286"/>
    </location>
</feature>
<keyword evidence="5" id="KW-0539">Nucleus</keyword>
<dbReference type="AlphaFoldDB" id="A0AAW1MGS8"/>
<accession>A0AAW1MGS8</accession>
<evidence type="ECO:0000256" key="2">
    <source>
        <dbReference type="ARBA" id="ARBA00007815"/>
    </source>
</evidence>
<comment type="caution">
    <text evidence="7">The sequence shown here is derived from an EMBL/GenBank/DDBJ whole genome shotgun (WGS) entry which is preliminary data.</text>
</comment>
<sequence>MRNNNFQRYYNRKPSFQFLQLMLSALPTELVEQSKMWNNMDATGGGFMNDTNQLDSPSGKKERVQRLQSVVPVVMRQIRDAPDDEFKLFGMGTQILIMVGILRDYNVQSTKATYLVEDHTGSMPCIWWLDAEAGNAPNLPAVKEGCYLRVYGSLRAHEGVRSIMVMKMFPIDDINEVTTHLLEVIHTRLEAEYMTKETASKVKYNNPGTELANSMAFMSDNDKNFGDSGFTPIQQKVYNILKPVTSDRGLNINGILSQFPSGQHRDVRAALDFLMNEGHAYSTIDNDHFKVTECM</sequence>
<dbReference type="GO" id="GO:0005662">
    <property type="term" value="C:DNA replication factor A complex"/>
    <property type="evidence" value="ECO:0007669"/>
    <property type="project" value="TreeGrafter"/>
</dbReference>
<dbReference type="InterPro" id="IPR036390">
    <property type="entry name" value="WH_DNA-bd_sf"/>
</dbReference>
<dbReference type="InterPro" id="IPR040260">
    <property type="entry name" value="RFA2-like"/>
</dbReference>
<dbReference type="Gene3D" id="2.40.50.140">
    <property type="entry name" value="Nucleic acid-binding proteins"/>
    <property type="match status" value="1"/>
</dbReference>
<gene>
    <name evidence="7" type="ORF">QE152_g6983</name>
</gene>
<dbReference type="InterPro" id="IPR014646">
    <property type="entry name" value="Rfa2/RPA32"/>
</dbReference>
<name>A0AAW1MGS8_POPJA</name>
<comment type="subcellular location">
    <subcellularLocation>
        <location evidence="1">Nucleus</location>
    </subcellularLocation>
</comment>
<dbReference type="FunFam" id="1.10.10.10:FF:000168">
    <property type="entry name" value="Replication protein A 32 kDa subunit"/>
    <property type="match status" value="1"/>
</dbReference>
<dbReference type="InterPro" id="IPR012340">
    <property type="entry name" value="NA-bd_OB-fold"/>
</dbReference>
<dbReference type="GO" id="GO:0000781">
    <property type="term" value="C:chromosome, telomeric region"/>
    <property type="evidence" value="ECO:0007669"/>
    <property type="project" value="TreeGrafter"/>
</dbReference>
<dbReference type="CDD" id="cd04478">
    <property type="entry name" value="RPA2_DBD_D"/>
    <property type="match status" value="1"/>
</dbReference>
<evidence type="ECO:0000313" key="8">
    <source>
        <dbReference type="Proteomes" id="UP001458880"/>
    </source>
</evidence>
<dbReference type="GO" id="GO:0006289">
    <property type="term" value="P:nucleotide-excision repair"/>
    <property type="evidence" value="ECO:0007669"/>
    <property type="project" value="TreeGrafter"/>
</dbReference>
<reference evidence="7 8" key="1">
    <citation type="journal article" date="2024" name="BMC Genomics">
        <title>De novo assembly and annotation of Popillia japonica's genome with initial clues to its potential as an invasive pest.</title>
        <authorList>
            <person name="Cucini C."/>
            <person name="Boschi S."/>
            <person name="Funari R."/>
            <person name="Cardaioli E."/>
            <person name="Iannotti N."/>
            <person name="Marturano G."/>
            <person name="Paoli F."/>
            <person name="Bruttini M."/>
            <person name="Carapelli A."/>
            <person name="Frati F."/>
            <person name="Nardi F."/>
        </authorList>
    </citation>
    <scope>NUCLEOTIDE SEQUENCE [LARGE SCALE GENOMIC DNA]</scope>
    <source>
        <strain evidence="7">DMR45628</strain>
    </source>
</reference>
<keyword evidence="8" id="KW-1185">Reference proteome</keyword>
<dbReference type="GO" id="GO:0003697">
    <property type="term" value="F:single-stranded DNA binding"/>
    <property type="evidence" value="ECO:0007669"/>
    <property type="project" value="TreeGrafter"/>
</dbReference>
<dbReference type="SUPFAM" id="SSF50249">
    <property type="entry name" value="Nucleic acid-binding proteins"/>
    <property type="match status" value="1"/>
</dbReference>
<evidence type="ECO:0000256" key="5">
    <source>
        <dbReference type="ARBA" id="ARBA00023242"/>
    </source>
</evidence>